<evidence type="ECO:0000313" key="4">
    <source>
        <dbReference type="Proteomes" id="UP001497512"/>
    </source>
</evidence>
<proteinExistence type="predicted"/>
<reference evidence="3" key="1">
    <citation type="submission" date="2024-02" db="EMBL/GenBank/DDBJ databases">
        <authorList>
            <consortium name="ELIXIR-Norway"/>
            <consortium name="Elixir Norway"/>
        </authorList>
    </citation>
    <scope>NUCLEOTIDE SEQUENCE</scope>
</reference>
<feature type="domain" description="UBC core" evidence="2">
    <location>
        <begin position="5"/>
        <end position="155"/>
    </location>
</feature>
<evidence type="ECO:0000256" key="1">
    <source>
        <dbReference type="SAM" id="MobiDB-lite"/>
    </source>
</evidence>
<name>A0ABP0TPL2_9BRYO</name>
<dbReference type="PROSITE" id="PS50127">
    <property type="entry name" value="UBC_2"/>
    <property type="match status" value="1"/>
</dbReference>
<dbReference type="InterPro" id="IPR050113">
    <property type="entry name" value="Ub_conjugating_enzyme"/>
</dbReference>
<feature type="region of interest" description="Disordered" evidence="1">
    <location>
        <begin position="323"/>
        <end position="398"/>
    </location>
</feature>
<dbReference type="Proteomes" id="UP001497512">
    <property type="component" value="Chromosome 12"/>
</dbReference>
<feature type="compositionally biased region" description="Basic residues" evidence="1">
    <location>
        <begin position="372"/>
        <end position="382"/>
    </location>
</feature>
<organism evidence="3 4">
    <name type="scientific">Sphagnum troendelagicum</name>
    <dbReference type="NCBI Taxonomy" id="128251"/>
    <lineage>
        <taxon>Eukaryota</taxon>
        <taxon>Viridiplantae</taxon>
        <taxon>Streptophyta</taxon>
        <taxon>Embryophyta</taxon>
        <taxon>Bryophyta</taxon>
        <taxon>Sphagnophytina</taxon>
        <taxon>Sphagnopsida</taxon>
        <taxon>Sphagnales</taxon>
        <taxon>Sphagnaceae</taxon>
        <taxon>Sphagnum</taxon>
    </lineage>
</organism>
<evidence type="ECO:0000259" key="2">
    <source>
        <dbReference type="PROSITE" id="PS50127"/>
    </source>
</evidence>
<feature type="compositionally biased region" description="Polar residues" evidence="1">
    <location>
        <begin position="355"/>
        <end position="367"/>
    </location>
</feature>
<protein>
    <recommendedName>
        <fullName evidence="2">UBC core domain-containing protein</fullName>
    </recommendedName>
</protein>
<feature type="compositionally biased region" description="Polar residues" evidence="1">
    <location>
        <begin position="386"/>
        <end position="398"/>
    </location>
</feature>
<dbReference type="SUPFAM" id="SSF54495">
    <property type="entry name" value="UBC-like"/>
    <property type="match status" value="1"/>
</dbReference>
<gene>
    <name evidence="3" type="ORF">CSSPTR1EN2_LOCUS4847</name>
</gene>
<dbReference type="Gene3D" id="3.10.110.10">
    <property type="entry name" value="Ubiquitin Conjugating Enzyme"/>
    <property type="match status" value="1"/>
</dbReference>
<accession>A0ABP0TPL2</accession>
<sequence>MQEARLAGRLQQELKMLQDPSPGVCVWPSDGLNLSQLEAQILGPEGTVYANGIFKLQVRVPDRYPFEPPNVKFVTPIYHPNIDTGGRICHDILNMPPKGQWKPSLNIGAVLGSIRVLMAEPNHDDGLMGDITAEYKHNRAVFNAKARQWTEQYAIQKTSAGPSTLPGTSGEAPAQAAVQEAACVKDQCNRDTTRPHLKECKRMGDQEEIVEKLYASTSCEVLPTNVAGKPRQGLISKLSLGKGTNTLTEREDLTPEMAKDCAVKDPASLFVKKTNAAIQKSFCSTNQTTSDSGGKRNSIQTKVVETTIIAANKENILAVTKPKGEESDLEAVKKTAGRDLASHNIEKKHIPQAEKSLSQGSQRTSVTDGRLKTAHPRPKSLKLSRGQGSRLQVPSLQNGQEAVCCAHSKEESMHKEEPVANQDVVILLDSESDEEYSVQFKLQSSIKRKAVPKI</sequence>
<feature type="compositionally biased region" description="Basic and acidic residues" evidence="1">
    <location>
        <begin position="323"/>
        <end position="352"/>
    </location>
</feature>
<dbReference type="EMBL" id="OZ019904">
    <property type="protein sequence ID" value="CAK9199259.1"/>
    <property type="molecule type" value="Genomic_DNA"/>
</dbReference>
<dbReference type="Pfam" id="PF00179">
    <property type="entry name" value="UQ_con"/>
    <property type="match status" value="1"/>
</dbReference>
<evidence type="ECO:0000313" key="3">
    <source>
        <dbReference type="EMBL" id="CAK9199259.1"/>
    </source>
</evidence>
<keyword evidence="4" id="KW-1185">Reference proteome</keyword>
<dbReference type="PANTHER" id="PTHR24067">
    <property type="entry name" value="UBIQUITIN-CONJUGATING ENZYME E2"/>
    <property type="match status" value="1"/>
</dbReference>
<dbReference type="InterPro" id="IPR016135">
    <property type="entry name" value="UBQ-conjugating_enzyme/RWD"/>
</dbReference>
<dbReference type="CDD" id="cd23805">
    <property type="entry name" value="UBCc_UBE2T"/>
    <property type="match status" value="1"/>
</dbReference>
<dbReference type="InterPro" id="IPR000608">
    <property type="entry name" value="UBC"/>
</dbReference>
<dbReference type="SMART" id="SM00212">
    <property type="entry name" value="UBCc"/>
    <property type="match status" value="1"/>
</dbReference>